<evidence type="ECO:0000256" key="1">
    <source>
        <dbReference type="SAM" id="MobiDB-lite"/>
    </source>
</evidence>
<evidence type="ECO:0000313" key="2">
    <source>
        <dbReference type="EMBL" id="CAD7253356.1"/>
    </source>
</evidence>
<reference evidence="2" key="1">
    <citation type="submission" date="2020-11" db="EMBL/GenBank/DDBJ databases">
        <authorList>
            <person name="Tran Van P."/>
        </authorList>
    </citation>
    <scope>NUCLEOTIDE SEQUENCE</scope>
</reference>
<dbReference type="AlphaFoldDB" id="A0A7R9AFW6"/>
<keyword evidence="3" id="KW-1185">Reference proteome</keyword>
<feature type="region of interest" description="Disordered" evidence="1">
    <location>
        <begin position="28"/>
        <end position="76"/>
    </location>
</feature>
<dbReference type="EMBL" id="LR905229">
    <property type="protein sequence ID" value="CAD7253356.1"/>
    <property type="molecule type" value="Genomic_DNA"/>
</dbReference>
<name>A0A7R9AFW6_9CRUS</name>
<feature type="compositionally biased region" description="Polar residues" evidence="1">
    <location>
        <begin position="125"/>
        <end position="134"/>
    </location>
</feature>
<feature type="non-terminal residue" evidence="2">
    <location>
        <position position="1"/>
    </location>
</feature>
<organism evidence="2">
    <name type="scientific">Darwinula stevensoni</name>
    <dbReference type="NCBI Taxonomy" id="69355"/>
    <lineage>
        <taxon>Eukaryota</taxon>
        <taxon>Metazoa</taxon>
        <taxon>Ecdysozoa</taxon>
        <taxon>Arthropoda</taxon>
        <taxon>Crustacea</taxon>
        <taxon>Oligostraca</taxon>
        <taxon>Ostracoda</taxon>
        <taxon>Podocopa</taxon>
        <taxon>Podocopida</taxon>
        <taxon>Darwinulocopina</taxon>
        <taxon>Darwinuloidea</taxon>
        <taxon>Darwinulidae</taxon>
        <taxon>Darwinula</taxon>
    </lineage>
</organism>
<feature type="region of interest" description="Disordered" evidence="1">
    <location>
        <begin position="94"/>
        <end position="135"/>
    </location>
</feature>
<proteinExistence type="predicted"/>
<dbReference type="EMBL" id="CAJPEV010005712">
    <property type="protein sequence ID" value="CAG0903435.1"/>
    <property type="molecule type" value="Genomic_DNA"/>
</dbReference>
<evidence type="ECO:0000313" key="3">
    <source>
        <dbReference type="Proteomes" id="UP000677054"/>
    </source>
</evidence>
<dbReference type="Proteomes" id="UP000677054">
    <property type="component" value="Unassembled WGS sequence"/>
</dbReference>
<feature type="compositionally biased region" description="Basic and acidic residues" evidence="1">
    <location>
        <begin position="29"/>
        <end position="72"/>
    </location>
</feature>
<sequence length="149" mass="16906">ALIAILFSTSLCQARMLPAAWQQVMPLQSEKDDPVREYEGTTPSGKEDYSDYRSGYDDYERAEGDADNEERGNSYPMENEDAMLSRLGLVLSGGDATLMDSTQQQTKPAKPENSSRKLKRERRQTSLSLASGRNSNRRYRRTTICMYEC</sequence>
<accession>A0A7R9AFW6</accession>
<gene>
    <name evidence="2" type="ORF">DSTB1V02_LOCUS13106</name>
</gene>
<protein>
    <submittedName>
        <fullName evidence="2">Uncharacterized protein</fullName>
    </submittedName>
</protein>